<dbReference type="Proteomes" id="UP001499930">
    <property type="component" value="Unassembled WGS sequence"/>
</dbReference>
<feature type="compositionally biased region" description="Basic and acidic residues" evidence="1">
    <location>
        <begin position="160"/>
        <end position="176"/>
    </location>
</feature>
<feature type="region of interest" description="Disordered" evidence="1">
    <location>
        <begin position="1"/>
        <end position="35"/>
    </location>
</feature>
<evidence type="ECO:0000313" key="3">
    <source>
        <dbReference type="Proteomes" id="UP001499930"/>
    </source>
</evidence>
<sequence>MPTREQPGSVDPATWRVVPGEGNDDARQDGTWAITGADGDEHALYLEVRDAERPREVAELIVATMAGHTRRSRMEGALAEVERERLRRQAEDDVLDPANPHLVEVVKLAALVERIGEVGRELNRDRFHTGREELDKHLYERLTQVAATAVAWMEGIQARDVPRSRHTGDPYDARDS</sequence>
<reference evidence="3" key="1">
    <citation type="journal article" date="2019" name="Int. J. Syst. Evol. Microbiol.">
        <title>The Global Catalogue of Microorganisms (GCM) 10K type strain sequencing project: providing services to taxonomists for standard genome sequencing and annotation.</title>
        <authorList>
            <consortium name="The Broad Institute Genomics Platform"/>
            <consortium name="The Broad Institute Genome Sequencing Center for Infectious Disease"/>
            <person name="Wu L."/>
            <person name="Ma J."/>
        </authorList>
    </citation>
    <scope>NUCLEOTIDE SEQUENCE [LARGE SCALE GENOMIC DNA]</scope>
    <source>
        <strain evidence="3">JCM 3106</strain>
    </source>
</reference>
<name>A0ABP6KFY5_9ACTN</name>
<comment type="caution">
    <text evidence="2">The sequence shown here is derived from an EMBL/GenBank/DDBJ whole genome shotgun (WGS) entry which is preliminary data.</text>
</comment>
<dbReference type="EMBL" id="BAAAWD010000006">
    <property type="protein sequence ID" value="GAA3002224.1"/>
    <property type="molecule type" value="Genomic_DNA"/>
</dbReference>
<keyword evidence="3" id="KW-1185">Reference proteome</keyword>
<accession>A0ABP6KFY5</accession>
<evidence type="ECO:0000256" key="1">
    <source>
        <dbReference type="SAM" id="MobiDB-lite"/>
    </source>
</evidence>
<feature type="region of interest" description="Disordered" evidence="1">
    <location>
        <begin position="157"/>
        <end position="176"/>
    </location>
</feature>
<organism evidence="2 3">
    <name type="scientific">Streptosporangium longisporum</name>
    <dbReference type="NCBI Taxonomy" id="46187"/>
    <lineage>
        <taxon>Bacteria</taxon>
        <taxon>Bacillati</taxon>
        <taxon>Actinomycetota</taxon>
        <taxon>Actinomycetes</taxon>
        <taxon>Streptosporangiales</taxon>
        <taxon>Streptosporangiaceae</taxon>
        <taxon>Streptosporangium</taxon>
    </lineage>
</organism>
<evidence type="ECO:0000313" key="2">
    <source>
        <dbReference type="EMBL" id="GAA3002224.1"/>
    </source>
</evidence>
<gene>
    <name evidence="2" type="ORF">GCM10017559_24290</name>
</gene>
<protein>
    <submittedName>
        <fullName evidence="2">Uncharacterized protein</fullName>
    </submittedName>
</protein>
<proteinExistence type="predicted"/>